<evidence type="ECO:0000313" key="2">
    <source>
        <dbReference type="EMBL" id="KKL69197.1"/>
    </source>
</evidence>
<accession>A0A0F9H1I4</accession>
<name>A0A0F9H1I4_9ZZZZ</name>
<sequence>MLVDKKRTTQVVRRQYEDLPYPPREPEHESARLIRTYLDHLSLLNHYCFKGRQDFHGRFRILVAGGGTGDAVMYLGEQLRETDAEIVYVDLSESCMDIAKRRAAIRRLTNVTWLRGSLLDLPEMGLPPFDYINCVGVLHHLEEPEAGLKALRAVLKDDGAMGLMVYARYGRAGVYQMQELMRIVNRDEDDHQGKLDNAKAVLNALPETNWFKKAEHLTPDHREMGDAGIYDLLLHSTDKAYSVPELYDFLDTCRLHLATFMSPAKALYAPEVACKDQRMLDILKRLSTKDQQAALELRCGTVIKHSFYACPRPDTVAGLEDLDQVPFFHLLPNLGERLCQELREHPDLKHIAANFPRDVRLEIDVGKYTRVLLKHMDGKRPLKEIILLAGREHPASPSRDALLAEFRPLYERFNLGDLLLLRHVSSQPPPPLDPLGGT</sequence>
<evidence type="ECO:0000259" key="1">
    <source>
        <dbReference type="Pfam" id="PF08242"/>
    </source>
</evidence>
<dbReference type="CDD" id="cd02440">
    <property type="entry name" value="AdoMet_MTases"/>
    <property type="match status" value="1"/>
</dbReference>
<dbReference type="InterPro" id="IPR029063">
    <property type="entry name" value="SAM-dependent_MTases_sf"/>
</dbReference>
<protein>
    <recommendedName>
        <fullName evidence="1">Methyltransferase type 12 domain-containing protein</fullName>
    </recommendedName>
</protein>
<reference evidence="2" key="1">
    <citation type="journal article" date="2015" name="Nature">
        <title>Complex archaea that bridge the gap between prokaryotes and eukaryotes.</title>
        <authorList>
            <person name="Spang A."/>
            <person name="Saw J.H."/>
            <person name="Jorgensen S.L."/>
            <person name="Zaremba-Niedzwiedzka K."/>
            <person name="Martijn J."/>
            <person name="Lind A.E."/>
            <person name="van Eijk R."/>
            <person name="Schleper C."/>
            <person name="Guy L."/>
            <person name="Ettema T.J."/>
        </authorList>
    </citation>
    <scope>NUCLEOTIDE SEQUENCE</scope>
</reference>
<dbReference type="EMBL" id="LAZR01026291">
    <property type="protein sequence ID" value="KKL69197.1"/>
    <property type="molecule type" value="Genomic_DNA"/>
</dbReference>
<proteinExistence type="predicted"/>
<dbReference type="Pfam" id="PF08242">
    <property type="entry name" value="Methyltransf_12"/>
    <property type="match status" value="1"/>
</dbReference>
<organism evidence="2">
    <name type="scientific">marine sediment metagenome</name>
    <dbReference type="NCBI Taxonomy" id="412755"/>
    <lineage>
        <taxon>unclassified sequences</taxon>
        <taxon>metagenomes</taxon>
        <taxon>ecological metagenomes</taxon>
    </lineage>
</organism>
<dbReference type="SUPFAM" id="SSF53335">
    <property type="entry name" value="S-adenosyl-L-methionine-dependent methyltransferases"/>
    <property type="match status" value="1"/>
</dbReference>
<feature type="domain" description="Methyltransferase type 12" evidence="1">
    <location>
        <begin position="64"/>
        <end position="159"/>
    </location>
</feature>
<dbReference type="Gene3D" id="3.40.50.150">
    <property type="entry name" value="Vaccinia Virus protein VP39"/>
    <property type="match status" value="1"/>
</dbReference>
<dbReference type="AlphaFoldDB" id="A0A0F9H1I4"/>
<dbReference type="InterPro" id="IPR013217">
    <property type="entry name" value="Methyltransf_12"/>
</dbReference>
<comment type="caution">
    <text evidence="2">The sequence shown here is derived from an EMBL/GenBank/DDBJ whole genome shotgun (WGS) entry which is preliminary data.</text>
</comment>
<gene>
    <name evidence="2" type="ORF">LCGC14_2117360</name>
</gene>